<comment type="similarity">
    <text evidence="2 11">Belongs to the peptidase S1B family.</text>
</comment>
<dbReference type="PRINTS" id="PR00839">
    <property type="entry name" value="V8PROTEASE"/>
</dbReference>
<evidence type="ECO:0000256" key="8">
    <source>
        <dbReference type="ARBA" id="ARBA00022825"/>
    </source>
</evidence>
<dbReference type="EMBL" id="QUAB01000047">
    <property type="protein sequence ID" value="REJ04291.1"/>
    <property type="molecule type" value="Genomic_DNA"/>
</dbReference>
<name>A0A371NQ37_9MICO</name>
<dbReference type="SUPFAM" id="SSF50494">
    <property type="entry name" value="Trypsin-like serine proteases"/>
    <property type="match status" value="1"/>
</dbReference>
<evidence type="ECO:0000256" key="6">
    <source>
        <dbReference type="ARBA" id="ARBA00022729"/>
    </source>
</evidence>
<dbReference type="PANTHER" id="PTHR43343:SF3">
    <property type="entry name" value="PROTEASE DO-LIKE 8, CHLOROPLASTIC"/>
    <property type="match status" value="1"/>
</dbReference>
<dbReference type="OrthoDB" id="9766361at2"/>
<keyword evidence="4 11" id="KW-0645">Protease</keyword>
<keyword evidence="7 11" id="KW-0378">Hydrolase</keyword>
<evidence type="ECO:0000256" key="5">
    <source>
        <dbReference type="ARBA" id="ARBA00022692"/>
    </source>
</evidence>
<keyword evidence="10 12" id="KW-0472">Membrane</keyword>
<dbReference type="RefSeq" id="WP_116243233.1">
    <property type="nucleotide sequence ID" value="NZ_QUAB01000047.1"/>
</dbReference>
<proteinExistence type="inferred from homology"/>
<dbReference type="InterPro" id="IPR051201">
    <property type="entry name" value="Chloro_Bact_Ser_Proteases"/>
</dbReference>
<keyword evidence="9 12" id="KW-1133">Transmembrane helix</keyword>
<dbReference type="AlphaFoldDB" id="A0A371NQ37"/>
<evidence type="ECO:0000256" key="10">
    <source>
        <dbReference type="ARBA" id="ARBA00023136"/>
    </source>
</evidence>
<dbReference type="GO" id="GO:0008236">
    <property type="term" value="F:serine-type peptidase activity"/>
    <property type="evidence" value="ECO:0007669"/>
    <property type="project" value="UniProtKB-KW"/>
</dbReference>
<dbReference type="GO" id="GO:0009403">
    <property type="term" value="P:toxin biosynthetic process"/>
    <property type="evidence" value="ECO:0007669"/>
    <property type="project" value="InterPro"/>
</dbReference>
<dbReference type="Pfam" id="PF13365">
    <property type="entry name" value="Trypsin_2"/>
    <property type="match status" value="1"/>
</dbReference>
<dbReference type="InterPro" id="IPR003825">
    <property type="entry name" value="Colicin-V_CvpA"/>
</dbReference>
<comment type="similarity">
    <text evidence="3">Belongs to the peptidase S1C family.</text>
</comment>
<evidence type="ECO:0000256" key="11">
    <source>
        <dbReference type="RuleBase" id="RU004296"/>
    </source>
</evidence>
<sequence>MNVVDVIAVVLLIVALLSGIRAGLFAVLGMLCGLIAGGLAAPWVLPWVSGLTATSEWHGFSVVGSAILLLAIGASIGAGIGSLFRHGADKLKLRGIERLLGGVLAVVTAALALTLTGAGIAAAGIPVVSASVASSTVLRTIQDSTPPPVAEAMARLHSAVLGDTTLPTIDGLLDESDLANAPDPGEIDTEDPALAAAARSVAKVSGMAPACGVVSSGSGFVVADDLIVTNAHVVAGVDAPIVELPGEPARDGRVVYFDPVDDLAVVAADVRADPLPLADTLQAGDGGVVQGYPHGGPFRTVPAGVIRAGALLIDDIYGMSTAERSVYTLQADVQPGNSGGPLLTQSGAVAGVVFARDEVQPQVGYAMTNAELLPVLARLDPAVRAVSTGSCRT</sequence>
<keyword evidence="5 12" id="KW-0812">Transmembrane</keyword>
<evidence type="ECO:0000313" key="13">
    <source>
        <dbReference type="EMBL" id="REJ04291.1"/>
    </source>
</evidence>
<feature type="transmembrane region" description="Helical" evidence="12">
    <location>
        <begin position="6"/>
        <end position="24"/>
    </location>
</feature>
<comment type="subcellular location">
    <subcellularLocation>
        <location evidence="1">Membrane</location>
        <topology evidence="1">Multi-pass membrane protein</topology>
    </subcellularLocation>
</comment>
<evidence type="ECO:0000256" key="3">
    <source>
        <dbReference type="ARBA" id="ARBA00010541"/>
    </source>
</evidence>
<dbReference type="NCBIfam" id="NF033740">
    <property type="entry name" value="MarP_fam_protase"/>
    <property type="match status" value="1"/>
</dbReference>
<evidence type="ECO:0000256" key="9">
    <source>
        <dbReference type="ARBA" id="ARBA00022989"/>
    </source>
</evidence>
<feature type="transmembrane region" description="Helical" evidence="12">
    <location>
        <begin position="60"/>
        <end position="84"/>
    </location>
</feature>
<evidence type="ECO:0000256" key="1">
    <source>
        <dbReference type="ARBA" id="ARBA00004141"/>
    </source>
</evidence>
<evidence type="ECO:0000256" key="2">
    <source>
        <dbReference type="ARBA" id="ARBA00008764"/>
    </source>
</evidence>
<dbReference type="EC" id="3.4.21.-" evidence="11"/>
<evidence type="ECO:0000256" key="7">
    <source>
        <dbReference type="ARBA" id="ARBA00022801"/>
    </source>
</evidence>
<dbReference type="InterPro" id="IPR008256">
    <property type="entry name" value="Peptidase_S1B"/>
</dbReference>
<protein>
    <recommendedName>
        <fullName evidence="11">Serine protease</fullName>
        <ecNumber evidence="11">3.4.21.-</ecNumber>
    </recommendedName>
</protein>
<keyword evidence="14" id="KW-1185">Reference proteome</keyword>
<organism evidence="13 14">
    <name type="scientific">Microbacterium bovistercoris</name>
    <dbReference type="NCBI Taxonomy" id="2293570"/>
    <lineage>
        <taxon>Bacteria</taxon>
        <taxon>Bacillati</taxon>
        <taxon>Actinomycetota</taxon>
        <taxon>Actinomycetes</taxon>
        <taxon>Micrococcales</taxon>
        <taxon>Microbacteriaceae</taxon>
        <taxon>Microbacterium</taxon>
    </lineage>
</organism>
<keyword evidence="6" id="KW-0732">Signal</keyword>
<dbReference type="PANTHER" id="PTHR43343">
    <property type="entry name" value="PEPTIDASE S12"/>
    <property type="match status" value="1"/>
</dbReference>
<dbReference type="InterPro" id="IPR047680">
    <property type="entry name" value="MarP-like"/>
</dbReference>
<dbReference type="GO" id="GO:0016020">
    <property type="term" value="C:membrane"/>
    <property type="evidence" value="ECO:0007669"/>
    <property type="project" value="UniProtKB-SubCell"/>
</dbReference>
<gene>
    <name evidence="13" type="ORF">DY023_15430</name>
</gene>
<dbReference type="InterPro" id="IPR043504">
    <property type="entry name" value="Peptidase_S1_PA_chymotrypsin"/>
</dbReference>
<dbReference type="GO" id="GO:0006508">
    <property type="term" value="P:proteolysis"/>
    <property type="evidence" value="ECO:0007669"/>
    <property type="project" value="UniProtKB-KW"/>
</dbReference>
<comment type="caution">
    <text evidence="13">The sequence shown here is derived from an EMBL/GenBank/DDBJ whole genome shotgun (WGS) entry which is preliminary data.</text>
</comment>
<accession>A0A371NQ37</accession>
<dbReference type="InterPro" id="IPR009003">
    <property type="entry name" value="Peptidase_S1_PA"/>
</dbReference>
<dbReference type="Proteomes" id="UP000262172">
    <property type="component" value="Unassembled WGS sequence"/>
</dbReference>
<feature type="transmembrane region" description="Helical" evidence="12">
    <location>
        <begin position="31"/>
        <end position="48"/>
    </location>
</feature>
<evidence type="ECO:0000256" key="4">
    <source>
        <dbReference type="ARBA" id="ARBA00022670"/>
    </source>
</evidence>
<evidence type="ECO:0000313" key="14">
    <source>
        <dbReference type="Proteomes" id="UP000262172"/>
    </source>
</evidence>
<dbReference type="Pfam" id="PF02674">
    <property type="entry name" value="Colicin_V"/>
    <property type="match status" value="1"/>
</dbReference>
<dbReference type="Gene3D" id="2.40.10.10">
    <property type="entry name" value="Trypsin-like serine proteases"/>
    <property type="match status" value="2"/>
</dbReference>
<evidence type="ECO:0000256" key="12">
    <source>
        <dbReference type="SAM" id="Phobius"/>
    </source>
</evidence>
<reference evidence="13 14" key="1">
    <citation type="submission" date="2018-08" db="EMBL/GenBank/DDBJ databases">
        <title>Isolation, diversity and antifungal activity of Actinobacteria from cow dung.</title>
        <authorList>
            <person name="Ling L."/>
        </authorList>
    </citation>
    <scope>NUCLEOTIDE SEQUENCE [LARGE SCALE GENOMIC DNA]</scope>
    <source>
        <strain evidence="13 14">NEAU-LLE</strain>
    </source>
</reference>
<feature type="transmembrane region" description="Helical" evidence="12">
    <location>
        <begin position="96"/>
        <end position="125"/>
    </location>
</feature>
<keyword evidence="8 11" id="KW-0720">Serine protease</keyword>